<dbReference type="OrthoDB" id="6315882at2"/>
<organism evidence="2 3">
    <name type="scientific">Pseudoalteromonas lipolytica</name>
    <dbReference type="NCBI Taxonomy" id="570156"/>
    <lineage>
        <taxon>Bacteria</taxon>
        <taxon>Pseudomonadati</taxon>
        <taxon>Pseudomonadota</taxon>
        <taxon>Gammaproteobacteria</taxon>
        <taxon>Alteromonadales</taxon>
        <taxon>Pseudoalteromonadaceae</taxon>
        <taxon>Pseudoalteromonas</taxon>
    </lineage>
</organism>
<gene>
    <name evidence="2" type="ORF">AOG27_17795</name>
</gene>
<reference evidence="2 3" key="1">
    <citation type="submission" date="2015-09" db="EMBL/GenBank/DDBJ databases">
        <title>Draft Genome Sequence of Pseudoalteromonas lipolytica UCD-48B.</title>
        <authorList>
            <person name="Krusor M."/>
            <person name="Coil D.A."/>
            <person name="Lang J.M."/>
            <person name="Eisen J.A."/>
            <person name="Alexiev A."/>
        </authorList>
    </citation>
    <scope>NUCLEOTIDE SEQUENCE [LARGE SCALE GENOMIC DNA]</scope>
    <source>
        <strain evidence="2 3">UCD-48B</strain>
    </source>
</reference>
<dbReference type="RefSeq" id="WP_054554341.1">
    <property type="nucleotide sequence ID" value="NZ_LJTC01000013.1"/>
</dbReference>
<protein>
    <submittedName>
        <fullName evidence="2">Uncharacterized protein</fullName>
    </submittedName>
</protein>
<dbReference type="EMBL" id="LJTC01000013">
    <property type="protein sequence ID" value="KPM81802.1"/>
    <property type="molecule type" value="Genomic_DNA"/>
</dbReference>
<keyword evidence="1" id="KW-0812">Transmembrane</keyword>
<dbReference type="STRING" id="570156.AOG27_17795"/>
<sequence>MFFILFLVFTSLSFFWFILSSKKLCVMANEYVKTNYTEQWQAYESKARLMKAKPDSMVIHSIKKGELSAIDDDVLKSFKKKHQYLVVLLCLSPWLSSLLAQFIVYLSK</sequence>
<feature type="transmembrane region" description="Helical" evidence="1">
    <location>
        <begin position="84"/>
        <end position="106"/>
    </location>
</feature>
<evidence type="ECO:0000313" key="3">
    <source>
        <dbReference type="Proteomes" id="UP000050378"/>
    </source>
</evidence>
<accession>A0A0P7E3Y6</accession>
<keyword evidence="1" id="KW-1133">Transmembrane helix</keyword>
<keyword evidence="1" id="KW-0472">Membrane</keyword>
<dbReference type="PATRIC" id="fig|570156.3.peg.1482"/>
<evidence type="ECO:0000313" key="2">
    <source>
        <dbReference type="EMBL" id="KPM81802.1"/>
    </source>
</evidence>
<name>A0A0P7E3Y6_9GAMM</name>
<evidence type="ECO:0000256" key="1">
    <source>
        <dbReference type="SAM" id="Phobius"/>
    </source>
</evidence>
<proteinExistence type="predicted"/>
<comment type="caution">
    <text evidence="2">The sequence shown here is derived from an EMBL/GenBank/DDBJ whole genome shotgun (WGS) entry which is preliminary data.</text>
</comment>
<dbReference type="AlphaFoldDB" id="A0A0P7E3Y6"/>
<dbReference type="Proteomes" id="UP000050378">
    <property type="component" value="Unassembled WGS sequence"/>
</dbReference>